<comment type="caution">
    <text evidence="2">The sequence shown here is derived from an EMBL/GenBank/DDBJ whole genome shotgun (WGS) entry which is preliminary data.</text>
</comment>
<feature type="compositionally biased region" description="Polar residues" evidence="1">
    <location>
        <begin position="248"/>
        <end position="259"/>
    </location>
</feature>
<proteinExistence type="predicted"/>
<dbReference type="Proteomes" id="UP000708208">
    <property type="component" value="Unassembled WGS sequence"/>
</dbReference>
<accession>A0A8J2NYR4</accession>
<dbReference type="OrthoDB" id="6115549at2759"/>
<feature type="region of interest" description="Disordered" evidence="1">
    <location>
        <begin position="309"/>
        <end position="348"/>
    </location>
</feature>
<evidence type="ECO:0000313" key="3">
    <source>
        <dbReference type="Proteomes" id="UP000708208"/>
    </source>
</evidence>
<evidence type="ECO:0008006" key="4">
    <source>
        <dbReference type="Google" id="ProtNLM"/>
    </source>
</evidence>
<feature type="compositionally biased region" description="Basic residues" evidence="1">
    <location>
        <begin position="337"/>
        <end position="348"/>
    </location>
</feature>
<gene>
    <name evidence="2" type="ORF">AFUS01_LOCUS7791</name>
</gene>
<protein>
    <recommendedName>
        <fullName evidence="4">DDE-1 domain-containing protein</fullName>
    </recommendedName>
</protein>
<name>A0A8J2NYR4_9HEXA</name>
<feature type="non-terminal residue" evidence="2">
    <location>
        <position position="348"/>
    </location>
</feature>
<evidence type="ECO:0000256" key="1">
    <source>
        <dbReference type="SAM" id="MobiDB-lite"/>
    </source>
</evidence>
<dbReference type="AlphaFoldDB" id="A0A8J2NYR4"/>
<organism evidence="2 3">
    <name type="scientific">Allacma fusca</name>
    <dbReference type="NCBI Taxonomy" id="39272"/>
    <lineage>
        <taxon>Eukaryota</taxon>
        <taxon>Metazoa</taxon>
        <taxon>Ecdysozoa</taxon>
        <taxon>Arthropoda</taxon>
        <taxon>Hexapoda</taxon>
        <taxon>Collembola</taxon>
        <taxon>Symphypleona</taxon>
        <taxon>Sminthuridae</taxon>
        <taxon>Allacma</taxon>
    </lineage>
</organism>
<feature type="region of interest" description="Disordered" evidence="1">
    <location>
        <begin position="248"/>
        <end position="276"/>
    </location>
</feature>
<evidence type="ECO:0000313" key="2">
    <source>
        <dbReference type="EMBL" id="CAG7718399.1"/>
    </source>
</evidence>
<dbReference type="EMBL" id="CAJVCH010053167">
    <property type="protein sequence ID" value="CAG7718399.1"/>
    <property type="molecule type" value="Genomic_DNA"/>
</dbReference>
<feature type="non-terminal residue" evidence="2">
    <location>
        <position position="1"/>
    </location>
</feature>
<keyword evidence="3" id="KW-1185">Reference proteome</keyword>
<feature type="compositionally biased region" description="Basic and acidic residues" evidence="1">
    <location>
        <begin position="260"/>
        <end position="272"/>
    </location>
</feature>
<reference evidence="2" key="1">
    <citation type="submission" date="2021-06" db="EMBL/GenBank/DDBJ databases">
        <authorList>
            <person name="Hodson N. C."/>
            <person name="Mongue J. A."/>
            <person name="Jaron S. K."/>
        </authorList>
    </citation>
    <scope>NUCLEOTIDE SEQUENCE</scope>
</reference>
<sequence length="348" mass="38845">NKSPRRIARTGIRFVPVMSPAERGQLITLMCCCSADGSYPVVKYAKDHYIDILTLPPHSSHKLQPLDISFLGPLKSRYSSALTEWLASPENLKPVNEDVPATIRTSYDNPCLASIVINGFAKTGLWVPNLNGPSRYVFRAEEFAPEPEGFSDNSQLNQIGFNESDVPTDHLSLEQHGEEIYSEDEEQNIIDCNSFPKQCERSSVILNKVQSFKSLVQYASSSEDDEAVVSLYTHSTTSVNSAYLSSDNTAVVSTTPPNRQTEERTTQNHDDAVSPWNLSGTSSKYYFHDTSTRKKRAPELITSASNIAILKEKDRKSKTDSSSSEETRVTRSVASQSKRRRRSHQNSQ</sequence>
<feature type="compositionally biased region" description="Basic and acidic residues" evidence="1">
    <location>
        <begin position="310"/>
        <end position="329"/>
    </location>
</feature>